<evidence type="ECO:0000256" key="1">
    <source>
        <dbReference type="SAM" id="Phobius"/>
    </source>
</evidence>
<name>F9DKF2_9BACT</name>
<feature type="transmembrane region" description="Helical" evidence="1">
    <location>
        <begin position="24"/>
        <end position="53"/>
    </location>
</feature>
<dbReference type="EMBL" id="AFPY01000109">
    <property type="protein sequence ID" value="EGQ14212.1"/>
    <property type="molecule type" value="Genomic_DNA"/>
</dbReference>
<gene>
    <name evidence="2" type="ORF">HMPREF9144_2144</name>
</gene>
<dbReference type="HOGENOM" id="CLU_2495299_0_0_10"/>
<comment type="caution">
    <text evidence="2">The sequence shown here is derived from an EMBL/GenBank/DDBJ whole genome shotgun (WGS) entry which is preliminary data.</text>
</comment>
<keyword evidence="1" id="KW-1133">Transmembrane helix</keyword>
<reference evidence="2 3" key="1">
    <citation type="submission" date="2011-04" db="EMBL/GenBank/DDBJ databases">
        <authorList>
            <person name="Muzny D."/>
            <person name="Qin X."/>
            <person name="Deng J."/>
            <person name="Jiang H."/>
            <person name="Liu Y."/>
            <person name="Qu J."/>
            <person name="Song X.-Z."/>
            <person name="Zhang L."/>
            <person name="Thornton R."/>
            <person name="Coyle M."/>
            <person name="Francisco L."/>
            <person name="Jackson L."/>
            <person name="Javaid M."/>
            <person name="Korchina V."/>
            <person name="Kovar C."/>
            <person name="Mata R."/>
            <person name="Mathew T."/>
            <person name="Ngo R."/>
            <person name="Nguyen L."/>
            <person name="Nguyen N."/>
            <person name="Okwuonu G."/>
            <person name="Ongeri F."/>
            <person name="Pham C."/>
            <person name="Simmons D."/>
            <person name="Wilczek-Boney K."/>
            <person name="Hale W."/>
            <person name="Jakkamsetti A."/>
            <person name="Pham P."/>
            <person name="Ruth R."/>
            <person name="San Lucas F."/>
            <person name="Warren J."/>
            <person name="Zhang J."/>
            <person name="Zhao Z."/>
            <person name="Zhou C."/>
            <person name="Zhu D."/>
            <person name="Lee S."/>
            <person name="Bess C."/>
            <person name="Blankenburg K."/>
            <person name="Forbes L."/>
            <person name="Fu Q."/>
            <person name="Gubbala S."/>
            <person name="Hirani K."/>
            <person name="Jayaseelan J.C."/>
            <person name="Lara F."/>
            <person name="Munidasa M."/>
            <person name="Palculict T."/>
            <person name="Patil S."/>
            <person name="Pu L.-L."/>
            <person name="Saada N."/>
            <person name="Tang L."/>
            <person name="Weissenberger G."/>
            <person name="Zhu Y."/>
            <person name="Hemphill L."/>
            <person name="Shang Y."/>
            <person name="Youmans B."/>
            <person name="Ayvaz T."/>
            <person name="Ross M."/>
            <person name="Santibanez J."/>
            <person name="Aqrawi P."/>
            <person name="Gross S."/>
            <person name="Joshi V."/>
            <person name="Fowler G."/>
            <person name="Nazareth L."/>
            <person name="Reid J."/>
            <person name="Worley K."/>
            <person name="Petrosino J."/>
            <person name="Highlander S."/>
            <person name="Gibbs R."/>
        </authorList>
    </citation>
    <scope>NUCLEOTIDE SEQUENCE [LARGE SCALE GENOMIC DNA]</scope>
    <source>
        <strain evidence="2 3">ATCC 700821</strain>
    </source>
</reference>
<keyword evidence="1" id="KW-0472">Membrane</keyword>
<evidence type="ECO:0000313" key="2">
    <source>
        <dbReference type="EMBL" id="EGQ14212.1"/>
    </source>
</evidence>
<keyword evidence="1" id="KW-0812">Transmembrane</keyword>
<accession>F9DKF2</accession>
<dbReference type="Proteomes" id="UP000004123">
    <property type="component" value="Unassembled WGS sequence"/>
</dbReference>
<feature type="transmembrane region" description="Helical" evidence="1">
    <location>
        <begin position="60"/>
        <end position="85"/>
    </location>
</feature>
<sequence length="86" mass="10316">MIQDNFSVISHFFLRHFGSFPLPFYAFNFTISTFFFVILGCILVLNMAYIFVVYSLHFCYIYNVSFCFVGFCFTITFVFCFHYYAF</sequence>
<dbReference type="AlphaFoldDB" id="F9DKF2"/>
<organism evidence="2 3">
    <name type="scientific">Prevotella pallens ATCC 700821</name>
    <dbReference type="NCBI Taxonomy" id="997353"/>
    <lineage>
        <taxon>Bacteria</taxon>
        <taxon>Pseudomonadati</taxon>
        <taxon>Bacteroidota</taxon>
        <taxon>Bacteroidia</taxon>
        <taxon>Bacteroidales</taxon>
        <taxon>Prevotellaceae</taxon>
        <taxon>Prevotella</taxon>
    </lineage>
</organism>
<proteinExistence type="predicted"/>
<protein>
    <submittedName>
        <fullName evidence="2">Uncharacterized protein</fullName>
    </submittedName>
</protein>
<evidence type="ECO:0000313" key="3">
    <source>
        <dbReference type="Proteomes" id="UP000004123"/>
    </source>
</evidence>